<dbReference type="AlphaFoldDB" id="A0A163W3R6"/>
<dbReference type="Pfam" id="PF25198">
    <property type="entry name" value="Spore_GerAC_N"/>
    <property type="match status" value="1"/>
</dbReference>
<keyword evidence="6" id="KW-0564">Palmitate</keyword>
<evidence type="ECO:0000256" key="8">
    <source>
        <dbReference type="SAM" id="SignalP"/>
    </source>
</evidence>
<evidence type="ECO:0000256" key="6">
    <source>
        <dbReference type="ARBA" id="ARBA00023139"/>
    </source>
</evidence>
<dbReference type="GO" id="GO:0009847">
    <property type="term" value="P:spore germination"/>
    <property type="evidence" value="ECO:0007669"/>
    <property type="project" value="InterPro"/>
</dbReference>
<proteinExistence type="inferred from homology"/>
<protein>
    <submittedName>
        <fullName evidence="11">Spore gernimation protein KC</fullName>
    </submittedName>
</protein>
<dbReference type="Gene3D" id="3.30.300.210">
    <property type="entry name" value="Nutrient germinant receptor protein C, domain 3"/>
    <property type="match status" value="1"/>
</dbReference>
<evidence type="ECO:0000259" key="9">
    <source>
        <dbReference type="Pfam" id="PF05504"/>
    </source>
</evidence>
<dbReference type="NCBIfam" id="TIGR02887">
    <property type="entry name" value="spore_ger_x_C"/>
    <property type="match status" value="1"/>
</dbReference>
<evidence type="ECO:0000256" key="5">
    <source>
        <dbReference type="ARBA" id="ARBA00023136"/>
    </source>
</evidence>
<feature type="signal peptide" evidence="8">
    <location>
        <begin position="1"/>
        <end position="23"/>
    </location>
</feature>
<organism evidence="11 12">
    <name type="scientific">Paenibacillus elgii</name>
    <dbReference type="NCBI Taxonomy" id="189691"/>
    <lineage>
        <taxon>Bacteria</taxon>
        <taxon>Bacillati</taxon>
        <taxon>Bacillota</taxon>
        <taxon>Bacilli</taxon>
        <taxon>Bacillales</taxon>
        <taxon>Paenibacillaceae</taxon>
        <taxon>Paenibacillus</taxon>
    </lineage>
</organism>
<name>A0A163W3R6_9BACL</name>
<sequence length="399" mass="45297">MMLQTFVRTGKLLALAAACCSLAGCWDMVEVNQLAIVDLVGMDREPGNGKYSTYYQVINPPGIAVQKGAGIKAPVYTYKVEGFSTVELAGKTFDIIPRRPFYDHYQALMVTERFAKEGLREVLNFLEKRPDRRATIHLLVTDSPLPDMMKTYIPLERLPGRAEHSIIELQSKYSGQESKRSRVKDLIENMEGSMLTVLPIVSLSGSKPMPTTKRYEQIDANQGNFIMKGAAVFKHDRMIGRLEPSDLPWFYLLDGRIGMLNEPLIVNGERVDLQAPKPEVHRQLVIVSGKPVLKMDIYAQAQIYDNDQNVKLTEQNLAEIKAQFNGQVQKKASAFYEKTKRFGWDLLGIEAQMKRKPGKEWADIKKEEEIWKKTELQLAVHCTIRTIGTTIDPYKEKRG</sequence>
<dbReference type="InterPro" id="IPR057336">
    <property type="entry name" value="GerAC_N"/>
</dbReference>
<dbReference type="InterPro" id="IPR008844">
    <property type="entry name" value="Spore_GerAC-like"/>
</dbReference>
<accession>A0A163W3R6</accession>
<feature type="domain" description="Spore germination protein N-terminal" evidence="10">
    <location>
        <begin position="27"/>
        <end position="202"/>
    </location>
</feature>
<evidence type="ECO:0000256" key="7">
    <source>
        <dbReference type="ARBA" id="ARBA00023288"/>
    </source>
</evidence>
<dbReference type="PANTHER" id="PTHR35789:SF1">
    <property type="entry name" value="SPORE GERMINATION PROTEIN B3"/>
    <property type="match status" value="1"/>
</dbReference>
<dbReference type="GO" id="GO:0016020">
    <property type="term" value="C:membrane"/>
    <property type="evidence" value="ECO:0007669"/>
    <property type="project" value="UniProtKB-SubCell"/>
</dbReference>
<comment type="caution">
    <text evidence="11">The sequence shown here is derived from an EMBL/GenBank/DDBJ whole genome shotgun (WGS) entry which is preliminary data.</text>
</comment>
<comment type="subcellular location">
    <subcellularLocation>
        <location evidence="1">Membrane</location>
        <topology evidence="1">Lipid-anchor</topology>
    </subcellularLocation>
</comment>
<gene>
    <name evidence="11" type="ORF">AV654_25430</name>
</gene>
<comment type="similarity">
    <text evidence="2">Belongs to the GerABKC lipoprotein family.</text>
</comment>
<dbReference type="InterPro" id="IPR038501">
    <property type="entry name" value="Spore_GerAC_C_sf"/>
</dbReference>
<dbReference type="InterPro" id="IPR046953">
    <property type="entry name" value="Spore_GerAC-like_C"/>
</dbReference>
<keyword evidence="7" id="KW-0449">Lipoprotein</keyword>
<evidence type="ECO:0000313" key="11">
    <source>
        <dbReference type="EMBL" id="KZE75813.1"/>
    </source>
</evidence>
<evidence type="ECO:0000256" key="2">
    <source>
        <dbReference type="ARBA" id="ARBA00007886"/>
    </source>
</evidence>
<keyword evidence="3" id="KW-0309">Germination</keyword>
<dbReference type="OrthoDB" id="9816067at2"/>
<evidence type="ECO:0000259" key="10">
    <source>
        <dbReference type="Pfam" id="PF25198"/>
    </source>
</evidence>
<dbReference type="eggNOG" id="ENOG502Z7RF">
    <property type="taxonomic scope" value="Bacteria"/>
</dbReference>
<feature type="domain" description="Spore germination GerAC-like C-terminal" evidence="9">
    <location>
        <begin position="228"/>
        <end position="388"/>
    </location>
</feature>
<dbReference type="Proteomes" id="UP000076563">
    <property type="component" value="Unassembled WGS sequence"/>
</dbReference>
<keyword evidence="4 8" id="KW-0732">Signal</keyword>
<dbReference type="EMBL" id="LQRA01000070">
    <property type="protein sequence ID" value="KZE75813.1"/>
    <property type="molecule type" value="Genomic_DNA"/>
</dbReference>
<reference evidence="12" key="1">
    <citation type="submission" date="2016-01" db="EMBL/GenBank/DDBJ databases">
        <title>Draft genome of Chromobacterium sp. F49.</title>
        <authorList>
            <person name="Hong K.W."/>
        </authorList>
    </citation>
    <scope>NUCLEOTIDE SEQUENCE [LARGE SCALE GENOMIC DNA]</scope>
    <source>
        <strain evidence="12">M63</strain>
    </source>
</reference>
<evidence type="ECO:0000256" key="4">
    <source>
        <dbReference type="ARBA" id="ARBA00022729"/>
    </source>
</evidence>
<dbReference type="RefSeq" id="WP_063184601.1">
    <property type="nucleotide sequence ID" value="NZ_LQRA01000070.1"/>
</dbReference>
<dbReference type="STRING" id="1007103.GCA_000213315_04966"/>
<evidence type="ECO:0000256" key="1">
    <source>
        <dbReference type="ARBA" id="ARBA00004635"/>
    </source>
</evidence>
<evidence type="ECO:0000256" key="3">
    <source>
        <dbReference type="ARBA" id="ARBA00022544"/>
    </source>
</evidence>
<keyword evidence="12" id="KW-1185">Reference proteome</keyword>
<dbReference type="PANTHER" id="PTHR35789">
    <property type="entry name" value="SPORE GERMINATION PROTEIN B3"/>
    <property type="match status" value="1"/>
</dbReference>
<feature type="chain" id="PRO_5007846993" evidence="8">
    <location>
        <begin position="24"/>
        <end position="399"/>
    </location>
</feature>
<dbReference type="Pfam" id="PF05504">
    <property type="entry name" value="Spore_GerAC"/>
    <property type="match status" value="1"/>
</dbReference>
<evidence type="ECO:0000313" key="12">
    <source>
        <dbReference type="Proteomes" id="UP000076563"/>
    </source>
</evidence>
<keyword evidence="5" id="KW-0472">Membrane</keyword>